<feature type="domain" description="LD-carboxypeptidase C-terminal" evidence="4">
    <location>
        <begin position="212"/>
        <end position="334"/>
    </location>
</feature>
<dbReference type="EMBL" id="JACOPD010000002">
    <property type="protein sequence ID" value="MBC5680092.1"/>
    <property type="molecule type" value="Genomic_DNA"/>
</dbReference>
<comment type="caution">
    <text evidence="5">The sequence shown here is derived from an EMBL/GenBank/DDBJ whole genome shotgun (WGS) entry which is preliminary data.</text>
</comment>
<reference evidence="5 6" key="1">
    <citation type="submission" date="2020-08" db="EMBL/GenBank/DDBJ databases">
        <title>Genome public.</title>
        <authorList>
            <person name="Liu C."/>
            <person name="Sun Q."/>
        </authorList>
    </citation>
    <scope>NUCLEOTIDE SEQUENCE [LARGE SCALE GENOMIC DNA]</scope>
    <source>
        <strain evidence="5 6">NSJ-43</strain>
    </source>
</reference>
<evidence type="ECO:0000259" key="3">
    <source>
        <dbReference type="Pfam" id="PF02016"/>
    </source>
</evidence>
<evidence type="ECO:0000259" key="4">
    <source>
        <dbReference type="Pfam" id="PF17676"/>
    </source>
</evidence>
<dbReference type="RefSeq" id="WP_021867019.1">
    <property type="nucleotide sequence ID" value="NZ_JACOPD010000002.1"/>
</dbReference>
<dbReference type="CDD" id="cd07062">
    <property type="entry name" value="Peptidase_S66_mccF_like"/>
    <property type="match status" value="1"/>
</dbReference>
<dbReference type="Proteomes" id="UP000628463">
    <property type="component" value="Unassembled WGS sequence"/>
</dbReference>
<dbReference type="SUPFAM" id="SSF141986">
    <property type="entry name" value="LD-carboxypeptidase A C-terminal domain-like"/>
    <property type="match status" value="1"/>
</dbReference>
<dbReference type="Gene3D" id="3.50.30.60">
    <property type="entry name" value="LD-carboxypeptidase A C-terminal domain-like"/>
    <property type="match status" value="1"/>
</dbReference>
<proteinExistence type="inferred from homology"/>
<dbReference type="InterPro" id="IPR003507">
    <property type="entry name" value="S66_fam"/>
</dbReference>
<dbReference type="InterPro" id="IPR040921">
    <property type="entry name" value="Peptidase_S66C"/>
</dbReference>
<sequence>MRYAEFLKKDGVIGFVAPSFGCATEPYRSAFDSAKKEFARRGYILVTGPNCYESSGIGISSTPQKCGEELTYMYINSSSDILISCGGGELMCETLEYVDFDKIKNSPPKWYLGYSDNTNFTFLQTILNDTASIYGVCAGAFGMKPWHKAIDDTFRLITGKKLRFTGYDKWEKESLKSEENPCATMNVTEKRITPAFIGSKRIACEDTDITFSGRLIGGCMDCLVNILGTKYDKVADFNERYKEDGFIWFLESCDLNVFAIRRAMWQMENAGWFKYLKGFVIGRPLVFGQEMMGLDQYEAVLGIIGKYNVPVIMDADLGHLSPTMPLICGSVATVSIKGNNYSIDMKLI</sequence>
<dbReference type="PANTHER" id="PTHR30237">
    <property type="entry name" value="MURAMOYLTETRAPEPTIDE CARBOXYPEPTIDASE"/>
    <property type="match status" value="1"/>
</dbReference>
<dbReference type="InterPro" id="IPR027461">
    <property type="entry name" value="Carboxypeptidase_A_C_sf"/>
</dbReference>
<comment type="similarity">
    <text evidence="1">Belongs to the peptidase S66 family.</text>
</comment>
<keyword evidence="6" id="KW-1185">Reference proteome</keyword>
<dbReference type="Gene3D" id="3.40.50.10740">
    <property type="entry name" value="Class I glutamine amidotransferase-like"/>
    <property type="match status" value="1"/>
</dbReference>
<accession>A0ABR7FY17</accession>
<dbReference type="Pfam" id="PF17676">
    <property type="entry name" value="Peptidase_S66C"/>
    <property type="match status" value="1"/>
</dbReference>
<dbReference type="Pfam" id="PF02016">
    <property type="entry name" value="Peptidase_S66"/>
    <property type="match status" value="1"/>
</dbReference>
<keyword evidence="2" id="KW-0378">Hydrolase</keyword>
<evidence type="ECO:0000313" key="5">
    <source>
        <dbReference type="EMBL" id="MBC5680092.1"/>
    </source>
</evidence>
<dbReference type="InterPro" id="IPR029062">
    <property type="entry name" value="Class_I_gatase-like"/>
</dbReference>
<dbReference type="SUPFAM" id="SSF52317">
    <property type="entry name" value="Class I glutamine amidotransferase-like"/>
    <property type="match status" value="1"/>
</dbReference>
<evidence type="ECO:0000313" key="6">
    <source>
        <dbReference type="Proteomes" id="UP000628463"/>
    </source>
</evidence>
<organism evidence="5 6">
    <name type="scientific">Lachnospira hominis</name>
    <name type="common">ex Liu et al. 2021</name>
    <dbReference type="NCBI Taxonomy" id="2763051"/>
    <lineage>
        <taxon>Bacteria</taxon>
        <taxon>Bacillati</taxon>
        <taxon>Bacillota</taxon>
        <taxon>Clostridia</taxon>
        <taxon>Lachnospirales</taxon>
        <taxon>Lachnospiraceae</taxon>
        <taxon>Lachnospira</taxon>
    </lineage>
</organism>
<protein>
    <submittedName>
        <fullName evidence="5">LD-carboxypeptidase</fullName>
    </submittedName>
</protein>
<dbReference type="InterPro" id="IPR040449">
    <property type="entry name" value="Peptidase_S66_N"/>
</dbReference>
<dbReference type="InterPro" id="IPR027478">
    <property type="entry name" value="LdcA_N"/>
</dbReference>
<name>A0ABR7FY17_9FIRM</name>
<gene>
    <name evidence="5" type="ORF">H8S01_03830</name>
</gene>
<feature type="domain" description="LD-carboxypeptidase N-terminal" evidence="3">
    <location>
        <begin position="13"/>
        <end position="133"/>
    </location>
</feature>
<evidence type="ECO:0000256" key="2">
    <source>
        <dbReference type="ARBA" id="ARBA00022801"/>
    </source>
</evidence>
<evidence type="ECO:0000256" key="1">
    <source>
        <dbReference type="ARBA" id="ARBA00010233"/>
    </source>
</evidence>
<dbReference type="PIRSF" id="PIRSF028757">
    <property type="entry name" value="LD-carboxypeptidase"/>
    <property type="match status" value="1"/>
</dbReference>